<name>A0ABS6V2U7_9SPHN</name>
<comment type="caution">
    <text evidence="4">The sequence shown here is derived from an EMBL/GenBank/DDBJ whole genome shotgun (WGS) entry which is preliminary data.</text>
</comment>
<dbReference type="PANTHER" id="PTHR30069:SF29">
    <property type="entry name" value="HEMOGLOBIN AND HEMOGLOBIN-HAPTOGLOBIN-BINDING PROTEIN 1-RELATED"/>
    <property type="match status" value="1"/>
</dbReference>
<organism evidence="4 5">
    <name type="scientific">Sphingomicrobium clamense</name>
    <dbReference type="NCBI Taxonomy" id="2851013"/>
    <lineage>
        <taxon>Bacteria</taxon>
        <taxon>Pseudomonadati</taxon>
        <taxon>Pseudomonadota</taxon>
        <taxon>Alphaproteobacteria</taxon>
        <taxon>Sphingomonadales</taxon>
        <taxon>Sphingomonadaceae</taxon>
        <taxon>Sphingomicrobium</taxon>
    </lineage>
</organism>
<reference evidence="4 5" key="1">
    <citation type="submission" date="2021-07" db="EMBL/GenBank/DDBJ databases">
        <title>The draft genome sequence of Sphingomicrobium sp. B8.</title>
        <authorList>
            <person name="Mu L."/>
        </authorList>
    </citation>
    <scope>NUCLEOTIDE SEQUENCE [LARGE SCALE GENOMIC DNA]</scope>
    <source>
        <strain evidence="4 5">B8</strain>
    </source>
</reference>
<feature type="chain" id="PRO_5045364689" evidence="2">
    <location>
        <begin position="27"/>
        <end position="689"/>
    </location>
</feature>
<evidence type="ECO:0000256" key="1">
    <source>
        <dbReference type="ARBA" id="ARBA00022729"/>
    </source>
</evidence>
<dbReference type="InterPro" id="IPR039426">
    <property type="entry name" value="TonB-dep_rcpt-like"/>
</dbReference>
<dbReference type="PROSITE" id="PS51257">
    <property type="entry name" value="PROKAR_LIPOPROTEIN"/>
    <property type="match status" value="1"/>
</dbReference>
<keyword evidence="5" id="KW-1185">Reference proteome</keyword>
<evidence type="ECO:0000259" key="3">
    <source>
        <dbReference type="Pfam" id="PF07715"/>
    </source>
</evidence>
<feature type="signal peptide" evidence="2">
    <location>
        <begin position="1"/>
        <end position="26"/>
    </location>
</feature>
<keyword evidence="4" id="KW-0675">Receptor</keyword>
<dbReference type="EMBL" id="JAHVAH010000001">
    <property type="protein sequence ID" value="MBW0143882.1"/>
    <property type="molecule type" value="Genomic_DNA"/>
</dbReference>
<protein>
    <submittedName>
        <fullName evidence="4">TonB-dependent receptor plug domain-containing protein</fullName>
    </submittedName>
</protein>
<evidence type="ECO:0000256" key="2">
    <source>
        <dbReference type="SAM" id="SignalP"/>
    </source>
</evidence>
<evidence type="ECO:0000313" key="4">
    <source>
        <dbReference type="EMBL" id="MBW0143882.1"/>
    </source>
</evidence>
<gene>
    <name evidence="4" type="ORF">KTQ36_01060</name>
</gene>
<dbReference type="PANTHER" id="PTHR30069">
    <property type="entry name" value="TONB-DEPENDENT OUTER MEMBRANE RECEPTOR"/>
    <property type="match status" value="1"/>
</dbReference>
<dbReference type="InterPro" id="IPR012910">
    <property type="entry name" value="Plug_dom"/>
</dbReference>
<evidence type="ECO:0000313" key="5">
    <source>
        <dbReference type="Proteomes" id="UP000698028"/>
    </source>
</evidence>
<feature type="domain" description="TonB-dependent receptor plug" evidence="3">
    <location>
        <begin position="34"/>
        <end position="125"/>
    </location>
</feature>
<dbReference type="Proteomes" id="UP000698028">
    <property type="component" value="Unassembled WGS sequence"/>
</dbReference>
<proteinExistence type="predicted"/>
<dbReference type="Pfam" id="PF07715">
    <property type="entry name" value="Plug"/>
    <property type="match status" value="1"/>
</dbReference>
<dbReference type="RefSeq" id="WP_218631932.1">
    <property type="nucleotide sequence ID" value="NZ_JAHVAH010000001.1"/>
</dbReference>
<sequence length="689" mass="75479">MAWRKYWSTTAGIALMACALPEAVHAQDAADARTTRSFSAADFERFAPRAALDMVRQIPGFSIKGGSDGDGFFGGGDADRGLGQATQNILLNGQRVSGKANDAAATLSRIDAADVIRIEVVDGATLDIPGLTGEVANIVYRASAIGGTFSWEPFFRKRIGHSILVGEAAIGGRSGKTEWNASIKSDRSFRGNFGPEWVLLPDGERFLLRDEFSRFKINRPSLAASLSHEADNGNIFNANLSAGLSFLKTRQEGEIFDPVDPIGEELSLSDRRGWEGELGLDYDLALGVGRLKLIGLQRFDKNPSERTFIDIDGYTSEFNQTTLAKESVVRSEYRWGSEVDWQVSVEGAYNMLDSEAALFVTPEGGVRSEIPLPGANALVTEKRAEAILSYGRPIADGLTLQLNLGGEYSRLSVDGEAGTSARSYWRPKGSALLAWRVSPSMSVNAEIERKVDQLSFGDILATVDLAENTNRATNIALVPSQRWRGALSLTKSFDGWGTISPYAEINFIEDIVETIPISPTEEALGNVPSARTFTLGGQATLELAALGWNGARLELEGEWVDSSIDDPLLLVARPISSLRDYRFEIALRHDIPATNWAWGGEIGASRRNANYRLNQVSFRYDDGLEGQIFIENKDVAGLTVRATIDNLFNRRDAEWRDVYVDRRDGPLAFREESLKPFGRILELLVKGSF</sequence>
<accession>A0ABS6V2U7</accession>
<keyword evidence="1 2" id="KW-0732">Signal</keyword>